<gene>
    <name evidence="7" type="primary">soxX</name>
    <name evidence="7" type="ORF">EYF70_30430</name>
    <name evidence="6" type="ORF">GCM10007387_09110</name>
</gene>
<dbReference type="OrthoDB" id="8775952at2"/>
<evidence type="ECO:0000256" key="1">
    <source>
        <dbReference type="ARBA" id="ARBA00022617"/>
    </source>
</evidence>
<evidence type="ECO:0000313" key="9">
    <source>
        <dbReference type="Proteomes" id="UP000628442"/>
    </source>
</evidence>
<keyword evidence="1 4" id="KW-0349">Heme</keyword>
<keyword evidence="8" id="KW-1185">Reference proteome</keyword>
<feature type="domain" description="Cytochrome c" evidence="5">
    <location>
        <begin position="50"/>
        <end position="154"/>
    </location>
</feature>
<evidence type="ECO:0000256" key="2">
    <source>
        <dbReference type="ARBA" id="ARBA00022723"/>
    </source>
</evidence>
<dbReference type="SUPFAM" id="SSF46626">
    <property type="entry name" value="Cytochrome c"/>
    <property type="match status" value="1"/>
</dbReference>
<dbReference type="InterPro" id="IPR030999">
    <property type="entry name" value="Thiosulf_SoxX"/>
</dbReference>
<reference evidence="6" key="1">
    <citation type="journal article" date="2014" name="Int. J. Syst. Evol. Microbiol.">
        <title>Complete genome sequence of Corynebacterium casei LMG S-19264T (=DSM 44701T), isolated from a smear-ripened cheese.</title>
        <authorList>
            <consortium name="US DOE Joint Genome Institute (JGI-PGF)"/>
            <person name="Walter F."/>
            <person name="Albersmeier A."/>
            <person name="Kalinowski J."/>
            <person name="Ruckert C."/>
        </authorList>
    </citation>
    <scope>NUCLEOTIDE SEQUENCE</scope>
    <source>
        <strain evidence="6">KCTC 12343</strain>
    </source>
</reference>
<dbReference type="AlphaFoldDB" id="A0A411X8N4"/>
<evidence type="ECO:0000313" key="6">
    <source>
        <dbReference type="EMBL" id="GGY29051.1"/>
    </source>
</evidence>
<dbReference type="EMBL" id="BMWV01000001">
    <property type="protein sequence ID" value="GGY29051.1"/>
    <property type="molecule type" value="Genomic_DNA"/>
</dbReference>
<reference evidence="7 8" key="2">
    <citation type="submission" date="2019-02" db="EMBL/GenBank/DDBJ databases">
        <title>Draft Genome Sequences of Six Type Strains of the Genus Massilia.</title>
        <authorList>
            <person name="Miess H."/>
            <person name="Frediansyhah A."/>
            <person name="Gross H."/>
        </authorList>
    </citation>
    <scope>NUCLEOTIDE SEQUENCE [LARGE SCALE GENOMIC DNA]</scope>
    <source>
        <strain evidence="7 8">DSM 17472</strain>
    </source>
</reference>
<protein>
    <submittedName>
        <fullName evidence="7">Sulfur oxidation c-type cytochrome SoxX</fullName>
    </submittedName>
</protein>
<dbReference type="EMBL" id="CP036401">
    <property type="protein sequence ID" value="QBI05380.1"/>
    <property type="molecule type" value="Genomic_DNA"/>
</dbReference>
<dbReference type="InterPro" id="IPR036909">
    <property type="entry name" value="Cyt_c-like_dom_sf"/>
</dbReference>
<dbReference type="Proteomes" id="UP000292307">
    <property type="component" value="Chromosome"/>
</dbReference>
<dbReference type="Gene3D" id="1.10.760.10">
    <property type="entry name" value="Cytochrome c-like domain"/>
    <property type="match status" value="1"/>
</dbReference>
<dbReference type="Pfam" id="PF00034">
    <property type="entry name" value="Cytochrom_C"/>
    <property type="match status" value="1"/>
</dbReference>
<accession>A0A411X8N4</accession>
<evidence type="ECO:0000256" key="4">
    <source>
        <dbReference type="PROSITE-ProRule" id="PRU00433"/>
    </source>
</evidence>
<dbReference type="InterPro" id="IPR009056">
    <property type="entry name" value="Cyt_c-like_dom"/>
</dbReference>
<sequence length="157" mass="16474">MTEGTDPDTVAASPWLATVARGLSPVLLALASHAQALDGIPNPLPGATAGDPQRGRAIVADRHVGLCLLCHSAPIPEERFQGDLAPSLAGAGARWTVPQLRLRIADSSRLNPQTIMPSYFRTEGLARVAPAHAGKTILSAQQIEDVVAYLSTLKDTP</sequence>
<dbReference type="NCBIfam" id="TIGR04485">
    <property type="entry name" value="thiosulf_SoxX"/>
    <property type="match status" value="1"/>
</dbReference>
<dbReference type="GO" id="GO:0020037">
    <property type="term" value="F:heme binding"/>
    <property type="evidence" value="ECO:0007669"/>
    <property type="project" value="InterPro"/>
</dbReference>
<evidence type="ECO:0000313" key="8">
    <source>
        <dbReference type="Proteomes" id="UP000292307"/>
    </source>
</evidence>
<keyword evidence="2 4" id="KW-0479">Metal-binding</keyword>
<name>A0A411X8N4_9BURK</name>
<reference evidence="6" key="3">
    <citation type="submission" date="2022-12" db="EMBL/GenBank/DDBJ databases">
        <authorList>
            <person name="Sun Q."/>
            <person name="Kim S."/>
        </authorList>
    </citation>
    <scope>NUCLEOTIDE SEQUENCE</scope>
    <source>
        <strain evidence="6">KCTC 12343</strain>
    </source>
</reference>
<dbReference type="GO" id="GO:0009055">
    <property type="term" value="F:electron transfer activity"/>
    <property type="evidence" value="ECO:0007669"/>
    <property type="project" value="InterPro"/>
</dbReference>
<proteinExistence type="predicted"/>
<dbReference type="Proteomes" id="UP000628442">
    <property type="component" value="Unassembled WGS sequence"/>
</dbReference>
<keyword evidence="3 4" id="KW-0408">Iron</keyword>
<dbReference type="GO" id="GO:0046872">
    <property type="term" value="F:metal ion binding"/>
    <property type="evidence" value="ECO:0007669"/>
    <property type="project" value="UniProtKB-KW"/>
</dbReference>
<evidence type="ECO:0000259" key="5">
    <source>
        <dbReference type="PROSITE" id="PS51007"/>
    </source>
</evidence>
<dbReference type="PROSITE" id="PS51007">
    <property type="entry name" value="CYTC"/>
    <property type="match status" value="1"/>
</dbReference>
<organism evidence="6 9">
    <name type="scientific">Pseudoduganella albidiflava</name>
    <dbReference type="NCBI Taxonomy" id="321983"/>
    <lineage>
        <taxon>Bacteria</taxon>
        <taxon>Pseudomonadati</taxon>
        <taxon>Pseudomonadota</taxon>
        <taxon>Betaproteobacteria</taxon>
        <taxon>Burkholderiales</taxon>
        <taxon>Oxalobacteraceae</taxon>
        <taxon>Telluria group</taxon>
        <taxon>Pseudoduganella</taxon>
    </lineage>
</organism>
<evidence type="ECO:0000313" key="7">
    <source>
        <dbReference type="EMBL" id="QBI05380.1"/>
    </source>
</evidence>
<evidence type="ECO:0000256" key="3">
    <source>
        <dbReference type="ARBA" id="ARBA00023004"/>
    </source>
</evidence>